<keyword evidence="9" id="KW-0720">Serine protease</keyword>
<name>A0A1J1J8Q2_9DIPT</name>
<dbReference type="SUPFAM" id="SSF50494">
    <property type="entry name" value="Trypsin-like serine proteases"/>
    <property type="match status" value="1"/>
</dbReference>
<comment type="subcellular location">
    <subcellularLocation>
        <location evidence="1">Secreted</location>
    </subcellularLocation>
</comment>
<evidence type="ECO:0000259" key="11">
    <source>
        <dbReference type="PROSITE" id="PS50240"/>
    </source>
</evidence>
<reference evidence="12 13" key="1">
    <citation type="submission" date="2015-04" db="EMBL/GenBank/DDBJ databases">
        <authorList>
            <person name="Syromyatnikov M.Y."/>
            <person name="Popov V.N."/>
        </authorList>
    </citation>
    <scope>NUCLEOTIDE SEQUENCE [LARGE SCALE GENOMIC DNA]</scope>
</reference>
<dbReference type="PANTHER" id="PTHR24256">
    <property type="entry name" value="TRYPTASE-RELATED"/>
    <property type="match status" value="1"/>
</dbReference>
<organism evidence="12 13">
    <name type="scientific">Clunio marinus</name>
    <dbReference type="NCBI Taxonomy" id="568069"/>
    <lineage>
        <taxon>Eukaryota</taxon>
        <taxon>Metazoa</taxon>
        <taxon>Ecdysozoa</taxon>
        <taxon>Arthropoda</taxon>
        <taxon>Hexapoda</taxon>
        <taxon>Insecta</taxon>
        <taxon>Pterygota</taxon>
        <taxon>Neoptera</taxon>
        <taxon>Endopterygota</taxon>
        <taxon>Diptera</taxon>
        <taxon>Nematocera</taxon>
        <taxon>Chironomoidea</taxon>
        <taxon>Chironomidae</taxon>
        <taxon>Clunio</taxon>
    </lineage>
</organism>
<keyword evidence="13" id="KW-1185">Reference proteome</keyword>
<dbReference type="FunFam" id="2.40.10.10:FF:000028">
    <property type="entry name" value="Serine protease easter"/>
    <property type="match status" value="1"/>
</dbReference>
<evidence type="ECO:0000256" key="9">
    <source>
        <dbReference type="RuleBase" id="RU363034"/>
    </source>
</evidence>
<keyword evidence="2" id="KW-0964">Secreted</keyword>
<dbReference type="InterPro" id="IPR043504">
    <property type="entry name" value="Peptidase_S1_PA_chymotrypsin"/>
</dbReference>
<dbReference type="PROSITE" id="PS00135">
    <property type="entry name" value="TRYPSIN_SER"/>
    <property type="match status" value="1"/>
</dbReference>
<dbReference type="Proteomes" id="UP000183832">
    <property type="component" value="Unassembled WGS sequence"/>
</dbReference>
<feature type="chain" id="PRO_5012927167" evidence="10">
    <location>
        <begin position="24"/>
        <end position="305"/>
    </location>
</feature>
<sequence length="305" mass="34455">MFKNIWEFLLIFVCSNWNIRVWTDSTANWTVLNEICGISYSDRIVGGSRASLGQFPWIAHLGIMRRNNYDTFTLSYECGGALIHPTYVITAAHCTVDFEEGEYLAAIKLGEHNLETEIDCENNECADPLQIIQTKKIIIPREYDGTILKHDLAIIELSEPANITQYVSPICLPTEVLRRNSLVREIVEVAGWGWFDIDDPRSSPILQFIMLPVVDIERCREIKQLKHYNFSMGQICVGGQAGKDSCNGDSGGPLVKIFSSKEYGPRYYLFGIVSVGVPSCGKFPLPAVYTNVSHYLPWIYNNVKI</sequence>
<evidence type="ECO:0000256" key="3">
    <source>
        <dbReference type="ARBA" id="ARBA00022588"/>
    </source>
</evidence>
<dbReference type="STRING" id="568069.A0A1J1J8Q2"/>
<proteinExistence type="inferred from homology"/>
<evidence type="ECO:0000256" key="7">
    <source>
        <dbReference type="ARBA" id="ARBA00023180"/>
    </source>
</evidence>
<dbReference type="Pfam" id="PF00089">
    <property type="entry name" value="Trypsin"/>
    <property type="match status" value="1"/>
</dbReference>
<dbReference type="GO" id="GO:0006508">
    <property type="term" value="P:proteolysis"/>
    <property type="evidence" value="ECO:0007669"/>
    <property type="project" value="UniProtKB-KW"/>
</dbReference>
<dbReference type="InterPro" id="IPR001314">
    <property type="entry name" value="Peptidase_S1A"/>
</dbReference>
<protein>
    <submittedName>
        <fullName evidence="12">CLUMA_CG021014, isoform A</fullName>
    </submittedName>
</protein>
<dbReference type="CDD" id="cd00190">
    <property type="entry name" value="Tryp_SPc"/>
    <property type="match status" value="1"/>
</dbReference>
<accession>A0A1J1J8Q2</accession>
<evidence type="ECO:0000256" key="10">
    <source>
        <dbReference type="SAM" id="SignalP"/>
    </source>
</evidence>
<evidence type="ECO:0000256" key="4">
    <source>
        <dbReference type="ARBA" id="ARBA00022729"/>
    </source>
</evidence>
<comment type="similarity">
    <text evidence="8">Belongs to the peptidase S1 family. CLIP subfamily.</text>
</comment>
<evidence type="ECO:0000256" key="2">
    <source>
        <dbReference type="ARBA" id="ARBA00022525"/>
    </source>
</evidence>
<keyword evidence="4 10" id="KW-0732">Signal</keyword>
<dbReference type="PRINTS" id="PR00722">
    <property type="entry name" value="CHYMOTRYPSIN"/>
</dbReference>
<dbReference type="InterPro" id="IPR001254">
    <property type="entry name" value="Trypsin_dom"/>
</dbReference>
<dbReference type="InterPro" id="IPR033116">
    <property type="entry name" value="TRYPSIN_SER"/>
</dbReference>
<dbReference type="PROSITE" id="PS00134">
    <property type="entry name" value="TRYPSIN_HIS"/>
    <property type="match status" value="1"/>
</dbReference>
<dbReference type="SMART" id="SM00020">
    <property type="entry name" value="Tryp_SPc"/>
    <property type="match status" value="1"/>
</dbReference>
<evidence type="ECO:0000256" key="5">
    <source>
        <dbReference type="ARBA" id="ARBA00022859"/>
    </source>
</evidence>
<evidence type="ECO:0000313" key="13">
    <source>
        <dbReference type="Proteomes" id="UP000183832"/>
    </source>
</evidence>
<evidence type="ECO:0000313" key="12">
    <source>
        <dbReference type="EMBL" id="CRL08180.1"/>
    </source>
</evidence>
<dbReference type="OrthoDB" id="547031at2759"/>
<keyword evidence="3" id="KW-0399">Innate immunity</keyword>
<dbReference type="InterPro" id="IPR051487">
    <property type="entry name" value="Ser/Thr_Proteases_Immune/Dev"/>
</dbReference>
<feature type="domain" description="Peptidase S1" evidence="11">
    <location>
        <begin position="44"/>
        <end position="304"/>
    </location>
</feature>
<keyword evidence="5" id="KW-0391">Immunity</keyword>
<keyword evidence="6" id="KW-1015">Disulfide bond</keyword>
<dbReference type="PROSITE" id="PS50240">
    <property type="entry name" value="TRYPSIN_DOM"/>
    <property type="match status" value="1"/>
</dbReference>
<dbReference type="InterPro" id="IPR018114">
    <property type="entry name" value="TRYPSIN_HIS"/>
</dbReference>
<dbReference type="EMBL" id="CVRI01000074">
    <property type="protein sequence ID" value="CRL08180.1"/>
    <property type="molecule type" value="Genomic_DNA"/>
</dbReference>
<evidence type="ECO:0000256" key="1">
    <source>
        <dbReference type="ARBA" id="ARBA00004613"/>
    </source>
</evidence>
<dbReference type="Gene3D" id="2.40.10.10">
    <property type="entry name" value="Trypsin-like serine proteases"/>
    <property type="match status" value="2"/>
</dbReference>
<dbReference type="GO" id="GO:0045087">
    <property type="term" value="P:innate immune response"/>
    <property type="evidence" value="ECO:0007669"/>
    <property type="project" value="UniProtKB-KW"/>
</dbReference>
<dbReference type="InterPro" id="IPR009003">
    <property type="entry name" value="Peptidase_S1_PA"/>
</dbReference>
<evidence type="ECO:0000256" key="6">
    <source>
        <dbReference type="ARBA" id="ARBA00023157"/>
    </source>
</evidence>
<keyword evidence="9" id="KW-0645">Protease</keyword>
<dbReference type="GO" id="GO:0005576">
    <property type="term" value="C:extracellular region"/>
    <property type="evidence" value="ECO:0007669"/>
    <property type="project" value="UniProtKB-SubCell"/>
</dbReference>
<evidence type="ECO:0000256" key="8">
    <source>
        <dbReference type="ARBA" id="ARBA00024195"/>
    </source>
</evidence>
<feature type="signal peptide" evidence="10">
    <location>
        <begin position="1"/>
        <end position="23"/>
    </location>
</feature>
<dbReference type="AlphaFoldDB" id="A0A1J1J8Q2"/>
<gene>
    <name evidence="12" type="primary">similar to Proclotting enzyme</name>
    <name evidence="12" type="ORF">CLUMA_CG021014</name>
</gene>
<keyword evidence="7" id="KW-0325">Glycoprotein</keyword>
<keyword evidence="9" id="KW-0378">Hydrolase</keyword>
<dbReference type="GO" id="GO:0004252">
    <property type="term" value="F:serine-type endopeptidase activity"/>
    <property type="evidence" value="ECO:0007669"/>
    <property type="project" value="InterPro"/>
</dbReference>